<dbReference type="GO" id="GO:0008168">
    <property type="term" value="F:methyltransferase activity"/>
    <property type="evidence" value="ECO:0007669"/>
    <property type="project" value="UniProtKB-KW"/>
</dbReference>
<dbReference type="InterPro" id="IPR050777">
    <property type="entry name" value="SET2_Histone-Lys_MeTrsfase"/>
</dbReference>
<dbReference type="AlphaFoldDB" id="A0A8J6BU05"/>
<evidence type="ECO:0008006" key="13">
    <source>
        <dbReference type="Google" id="ProtNLM"/>
    </source>
</evidence>
<dbReference type="SUPFAM" id="SSF82199">
    <property type="entry name" value="SET domain"/>
    <property type="match status" value="1"/>
</dbReference>
<feature type="domain" description="Post-SET" evidence="10">
    <location>
        <begin position="342"/>
        <end position="357"/>
    </location>
</feature>
<proteinExistence type="predicted"/>
<dbReference type="EMBL" id="JAHDYR010000067">
    <property type="protein sequence ID" value="KAG9389841.1"/>
    <property type="molecule type" value="Genomic_DNA"/>
</dbReference>
<evidence type="ECO:0000256" key="8">
    <source>
        <dbReference type="SAM" id="MobiDB-lite"/>
    </source>
</evidence>
<dbReference type="InterPro" id="IPR001214">
    <property type="entry name" value="SET_dom"/>
</dbReference>
<keyword evidence="12" id="KW-1185">Reference proteome</keyword>
<reference evidence="11" key="1">
    <citation type="submission" date="2021-05" db="EMBL/GenBank/DDBJ databases">
        <title>A free-living protist that lacks canonical eukaryotic 1 DNA replication and segregation systems.</title>
        <authorList>
            <person name="Salas-Leiva D.E."/>
            <person name="Tromer E.C."/>
            <person name="Curtis B.A."/>
            <person name="Jerlstrom-Hultqvist J."/>
            <person name="Kolisko M."/>
            <person name="Yi Z."/>
            <person name="Salas-Leiva J.S."/>
            <person name="Gallot-Lavallee L."/>
            <person name="Kops G.J.P.L."/>
            <person name="Archibald J.M."/>
            <person name="Simpson A.G.B."/>
            <person name="Roger A.J."/>
        </authorList>
    </citation>
    <scope>NUCLEOTIDE SEQUENCE</scope>
    <source>
        <strain evidence="11">BICM</strain>
    </source>
</reference>
<sequence length="357" mass="39788">MNSIALSMPRTDSTLSYSRTRKRTGESPPKNYCHAVSATHIVHASIWVIHFFNLRFCQPTFLCNLERLDQIQPHALSRSCTCPLHPHFIFSCPSGLFENLANSPMAVLTRGAQQRKNNENASNSAITSYFQVTKAATPILRKPIAKRPSTVHKTTTVSVKGCTKIKINHWSDAALQFQEKLARYEPDDECDLRRAGNEECTSRNCTNPECTNRKLQWRHYSPYAIQAAGDKGWGMYAVTTIPKGALVIEYVGMVVTEEEAKVRLANNTSCHVYCLSMGSGTVIDAGEKGNDARFINHSCEPNCETQKLFVGTKPRVGIFAKRAIPKGEEISFDYHFEVDEANKVVCQCGAATCRGFV</sequence>
<evidence type="ECO:0000256" key="5">
    <source>
        <dbReference type="ARBA" id="ARBA00022679"/>
    </source>
</evidence>
<name>A0A8J6BU05_9EUKA</name>
<dbReference type="GO" id="GO:0005694">
    <property type="term" value="C:chromosome"/>
    <property type="evidence" value="ECO:0007669"/>
    <property type="project" value="UniProtKB-SubCell"/>
</dbReference>
<evidence type="ECO:0000256" key="3">
    <source>
        <dbReference type="ARBA" id="ARBA00022454"/>
    </source>
</evidence>
<evidence type="ECO:0000256" key="2">
    <source>
        <dbReference type="ARBA" id="ARBA00004286"/>
    </source>
</evidence>
<feature type="region of interest" description="Disordered" evidence="8">
    <location>
        <begin position="1"/>
        <end position="29"/>
    </location>
</feature>
<feature type="domain" description="SET" evidence="9">
    <location>
        <begin position="208"/>
        <end position="335"/>
    </location>
</feature>
<dbReference type="InterPro" id="IPR003616">
    <property type="entry name" value="Post-SET_dom"/>
</dbReference>
<dbReference type="PANTHER" id="PTHR22884">
    <property type="entry name" value="SET DOMAIN PROTEINS"/>
    <property type="match status" value="1"/>
</dbReference>
<dbReference type="InterPro" id="IPR046341">
    <property type="entry name" value="SET_dom_sf"/>
</dbReference>
<evidence type="ECO:0000256" key="7">
    <source>
        <dbReference type="ARBA" id="ARBA00023242"/>
    </source>
</evidence>
<keyword evidence="6" id="KW-0949">S-adenosyl-L-methionine</keyword>
<evidence type="ECO:0000256" key="6">
    <source>
        <dbReference type="ARBA" id="ARBA00022691"/>
    </source>
</evidence>
<dbReference type="GO" id="GO:0032259">
    <property type="term" value="P:methylation"/>
    <property type="evidence" value="ECO:0007669"/>
    <property type="project" value="UniProtKB-KW"/>
</dbReference>
<evidence type="ECO:0000256" key="1">
    <source>
        <dbReference type="ARBA" id="ARBA00004123"/>
    </source>
</evidence>
<organism evidence="11 12">
    <name type="scientific">Carpediemonas membranifera</name>
    <dbReference type="NCBI Taxonomy" id="201153"/>
    <lineage>
        <taxon>Eukaryota</taxon>
        <taxon>Metamonada</taxon>
        <taxon>Carpediemonas-like organisms</taxon>
        <taxon>Carpediemonas</taxon>
    </lineage>
</organism>
<keyword evidence="3" id="KW-0158">Chromosome</keyword>
<dbReference type="SMART" id="SM00317">
    <property type="entry name" value="SET"/>
    <property type="match status" value="1"/>
</dbReference>
<keyword evidence="5" id="KW-0808">Transferase</keyword>
<dbReference type="Pfam" id="PF00856">
    <property type="entry name" value="SET"/>
    <property type="match status" value="1"/>
</dbReference>
<evidence type="ECO:0000313" key="12">
    <source>
        <dbReference type="Proteomes" id="UP000717585"/>
    </source>
</evidence>
<dbReference type="Proteomes" id="UP000717585">
    <property type="component" value="Unassembled WGS sequence"/>
</dbReference>
<evidence type="ECO:0000256" key="4">
    <source>
        <dbReference type="ARBA" id="ARBA00022603"/>
    </source>
</evidence>
<dbReference type="GO" id="GO:0005634">
    <property type="term" value="C:nucleus"/>
    <property type="evidence" value="ECO:0007669"/>
    <property type="project" value="UniProtKB-SubCell"/>
</dbReference>
<feature type="compositionally biased region" description="Polar residues" evidence="8">
    <location>
        <begin position="1"/>
        <end position="18"/>
    </location>
</feature>
<evidence type="ECO:0000259" key="10">
    <source>
        <dbReference type="PROSITE" id="PS50868"/>
    </source>
</evidence>
<comment type="subcellular location">
    <subcellularLocation>
        <location evidence="2">Chromosome</location>
    </subcellularLocation>
    <subcellularLocation>
        <location evidence="1">Nucleus</location>
    </subcellularLocation>
</comment>
<evidence type="ECO:0000259" key="9">
    <source>
        <dbReference type="PROSITE" id="PS50280"/>
    </source>
</evidence>
<accession>A0A8J6BU05</accession>
<comment type="caution">
    <text evidence="11">The sequence shown here is derived from an EMBL/GenBank/DDBJ whole genome shotgun (WGS) entry which is preliminary data.</text>
</comment>
<evidence type="ECO:0000313" key="11">
    <source>
        <dbReference type="EMBL" id="KAG9389841.1"/>
    </source>
</evidence>
<dbReference type="PROSITE" id="PS50868">
    <property type="entry name" value="POST_SET"/>
    <property type="match status" value="1"/>
</dbReference>
<dbReference type="PROSITE" id="PS50280">
    <property type="entry name" value="SET"/>
    <property type="match status" value="1"/>
</dbReference>
<gene>
    <name evidence="11" type="ORF">J8273_8520</name>
</gene>
<protein>
    <recommendedName>
        <fullName evidence="13">SET domain-containing protein</fullName>
    </recommendedName>
</protein>
<dbReference type="OrthoDB" id="422362at2759"/>
<keyword evidence="7" id="KW-0539">Nucleus</keyword>
<dbReference type="Gene3D" id="2.170.270.10">
    <property type="entry name" value="SET domain"/>
    <property type="match status" value="1"/>
</dbReference>
<keyword evidence="4" id="KW-0489">Methyltransferase</keyword>